<keyword evidence="1" id="KW-0732">Signal</keyword>
<dbReference type="PANTHER" id="PTHR35046">
    <property type="entry name" value="ZINC KNUCKLE (CCHC-TYPE) FAMILY PROTEIN"/>
    <property type="match status" value="1"/>
</dbReference>
<evidence type="ECO:0000259" key="2">
    <source>
        <dbReference type="PROSITE" id="PS50994"/>
    </source>
</evidence>
<dbReference type="PANTHER" id="PTHR35046:SF26">
    <property type="entry name" value="RNA-DIRECTED DNA POLYMERASE"/>
    <property type="match status" value="1"/>
</dbReference>
<dbReference type="AlphaFoldDB" id="A0AAE1UU56"/>
<organism evidence="3 4">
    <name type="scientific">Anisodus tanguticus</name>
    <dbReference type="NCBI Taxonomy" id="243964"/>
    <lineage>
        <taxon>Eukaryota</taxon>
        <taxon>Viridiplantae</taxon>
        <taxon>Streptophyta</taxon>
        <taxon>Embryophyta</taxon>
        <taxon>Tracheophyta</taxon>
        <taxon>Spermatophyta</taxon>
        <taxon>Magnoliopsida</taxon>
        <taxon>eudicotyledons</taxon>
        <taxon>Gunneridae</taxon>
        <taxon>Pentapetalae</taxon>
        <taxon>asterids</taxon>
        <taxon>lamiids</taxon>
        <taxon>Solanales</taxon>
        <taxon>Solanaceae</taxon>
        <taxon>Solanoideae</taxon>
        <taxon>Hyoscyameae</taxon>
        <taxon>Anisodus</taxon>
    </lineage>
</organism>
<evidence type="ECO:0000313" key="3">
    <source>
        <dbReference type="EMBL" id="KAK4344888.1"/>
    </source>
</evidence>
<protein>
    <recommendedName>
        <fullName evidence="2">Integrase catalytic domain-containing protein</fullName>
    </recommendedName>
</protein>
<evidence type="ECO:0000256" key="1">
    <source>
        <dbReference type="SAM" id="SignalP"/>
    </source>
</evidence>
<dbReference type="SUPFAM" id="SSF53098">
    <property type="entry name" value="Ribonuclease H-like"/>
    <property type="match status" value="1"/>
</dbReference>
<accession>A0AAE1UU56</accession>
<dbReference type="PROSITE" id="PS50994">
    <property type="entry name" value="INTEGRASE"/>
    <property type="match status" value="1"/>
</dbReference>
<comment type="caution">
    <text evidence="3">The sequence shown here is derived from an EMBL/GenBank/DDBJ whole genome shotgun (WGS) entry which is preliminary data.</text>
</comment>
<gene>
    <name evidence="3" type="ORF">RND71_035064</name>
</gene>
<proteinExistence type="predicted"/>
<name>A0AAE1UU56_9SOLA</name>
<reference evidence="3" key="1">
    <citation type="submission" date="2023-12" db="EMBL/GenBank/DDBJ databases">
        <title>Genome assembly of Anisodus tanguticus.</title>
        <authorList>
            <person name="Wang Y.-J."/>
        </authorList>
    </citation>
    <scope>NUCLEOTIDE SEQUENCE</scope>
    <source>
        <strain evidence="3">KB-2021</strain>
        <tissue evidence="3">Leaf</tissue>
    </source>
</reference>
<dbReference type="Proteomes" id="UP001291623">
    <property type="component" value="Unassembled WGS sequence"/>
</dbReference>
<dbReference type="GO" id="GO:0015074">
    <property type="term" value="P:DNA integration"/>
    <property type="evidence" value="ECO:0007669"/>
    <property type="project" value="InterPro"/>
</dbReference>
<evidence type="ECO:0000313" key="4">
    <source>
        <dbReference type="Proteomes" id="UP001291623"/>
    </source>
</evidence>
<feature type="chain" id="PRO_5042111037" description="Integrase catalytic domain-containing protein" evidence="1">
    <location>
        <begin position="16"/>
        <end position="206"/>
    </location>
</feature>
<keyword evidence="4" id="KW-1185">Reference proteome</keyword>
<dbReference type="InterPro" id="IPR012337">
    <property type="entry name" value="RNaseH-like_sf"/>
</dbReference>
<dbReference type="GO" id="GO:0003676">
    <property type="term" value="F:nucleic acid binding"/>
    <property type="evidence" value="ECO:0007669"/>
    <property type="project" value="InterPro"/>
</dbReference>
<feature type="domain" description="Integrase catalytic" evidence="2">
    <location>
        <begin position="90"/>
        <end position="206"/>
    </location>
</feature>
<dbReference type="InterPro" id="IPR001584">
    <property type="entry name" value="Integrase_cat-core"/>
</dbReference>
<dbReference type="Gene3D" id="3.30.420.10">
    <property type="entry name" value="Ribonuclease H-like superfamily/Ribonuclease H"/>
    <property type="match status" value="1"/>
</dbReference>
<sequence length="206" mass="24551">MGVVLLLIAWLLTRSENYFKVRVRRWSKKKMSRKRLRYKLKCQLFLKKVFRKCKGSRGEQHQSLVQELRENQIGRILEAIVQPINYLPERMPIPEWNWERISMDFVVGLPKTLGKFDIFWVIVDMLIKSVHFIPVQTTYNYEKLAKIYICEIVRLHGVPISIISDQGTQFTSNFWKILQKELGTRLDLSISFHHQNDGQFERTIQV</sequence>
<dbReference type="EMBL" id="JAVYJV010000019">
    <property type="protein sequence ID" value="KAK4344888.1"/>
    <property type="molecule type" value="Genomic_DNA"/>
</dbReference>
<dbReference type="InterPro" id="IPR036397">
    <property type="entry name" value="RNaseH_sf"/>
</dbReference>
<feature type="signal peptide" evidence="1">
    <location>
        <begin position="1"/>
        <end position="15"/>
    </location>
</feature>